<reference evidence="1 2" key="1">
    <citation type="submission" date="2020-06" db="EMBL/GenBank/DDBJ databases">
        <title>Oricola thermophila sp. nov. isolated from a tidal sediments.</title>
        <authorList>
            <person name="Kwon K.K."/>
            <person name="Yang S.-H."/>
            <person name="Park M.-J."/>
        </authorList>
    </citation>
    <scope>NUCLEOTIDE SEQUENCE [LARGE SCALE GENOMIC DNA]</scope>
    <source>
        <strain evidence="1 2">MEBiC13590</strain>
    </source>
</reference>
<dbReference type="KEGG" id="orm:HTY61_17640"/>
<evidence type="ECO:0000313" key="1">
    <source>
        <dbReference type="EMBL" id="QKV20138.1"/>
    </source>
</evidence>
<evidence type="ECO:0008006" key="3">
    <source>
        <dbReference type="Google" id="ProtNLM"/>
    </source>
</evidence>
<dbReference type="RefSeq" id="WP_175278029.1">
    <property type="nucleotide sequence ID" value="NZ_CP054836.1"/>
</dbReference>
<keyword evidence="2" id="KW-1185">Reference proteome</keyword>
<sequence>MSTDKSFGEITLRLERALLDGIDAYSATENGITSRDEAVRRIVHDWLRAKGYLRISEREQGTRPQDLTSENDD</sequence>
<protein>
    <recommendedName>
        <fullName evidence="3">CopG family transcriptional regulator</fullName>
    </recommendedName>
</protein>
<gene>
    <name evidence="1" type="ORF">HTY61_17640</name>
</gene>
<name>A0A6N1VH74_9HYPH</name>
<proteinExistence type="predicted"/>
<dbReference type="EMBL" id="CP054836">
    <property type="protein sequence ID" value="QKV20138.1"/>
    <property type="molecule type" value="Genomic_DNA"/>
</dbReference>
<accession>A0A6N1VH74</accession>
<organism evidence="1 2">
    <name type="scientific">Oricola thermophila</name>
    <dbReference type="NCBI Taxonomy" id="2742145"/>
    <lineage>
        <taxon>Bacteria</taxon>
        <taxon>Pseudomonadati</taxon>
        <taxon>Pseudomonadota</taxon>
        <taxon>Alphaproteobacteria</taxon>
        <taxon>Hyphomicrobiales</taxon>
        <taxon>Ahrensiaceae</taxon>
        <taxon>Oricola</taxon>
    </lineage>
</organism>
<dbReference type="AlphaFoldDB" id="A0A6N1VH74"/>
<evidence type="ECO:0000313" key="2">
    <source>
        <dbReference type="Proteomes" id="UP000509367"/>
    </source>
</evidence>
<dbReference type="Proteomes" id="UP000509367">
    <property type="component" value="Chromosome"/>
</dbReference>